<accession>A0A4Z1BR51</accession>
<dbReference type="PANTHER" id="PTHR35152">
    <property type="entry name" value="DOMAIN SIGNALLING PROTEIN, PUTATIVE (AFU_ORTHOLOGUE AFUA_5G11310)-RELATED"/>
    <property type="match status" value="1"/>
</dbReference>
<sequence length="423" mass="45192">MLANYDVSLVAASFVVAVFAAYTALYFGARLTDTSGKARLAWLGFGALAMGTGVWTMHFVGMRASPMMSEMTYGAGLTAVSWLAALIASGIALHLIGRQTLSVTTLLLASVAMGAGIVTMHYLGMYAMNMSAAPVFNTLWLGISIVVALVASGAALAICRRVSQETGSKALVLQLVSALVMATAICGMHYTGMLGMTYPQGAVPAADNILGGEFLGLPLALVCTILLGFSVFITGLDISSRRRARQSAEQEKQWVESAAFTDSSTGLANRSALEQRVLERIAAEDGPDSFALIYLDIANYREMSVDQDAPALENTVRFIATQLASCLSDRTYLARYSSSSFIVLVDNHLSSEHSFMYKRLRNLDGLKTEGGVPVLWRAGQSVYPDTGHSSRRLIRAAMVVNSLDNVGSFDNLADDPNMIRTGS</sequence>
<feature type="transmembrane region" description="Helical" evidence="1">
    <location>
        <begin position="103"/>
        <end position="127"/>
    </location>
</feature>
<feature type="domain" description="MHYT" evidence="2">
    <location>
        <begin position="5"/>
        <end position="199"/>
    </location>
</feature>
<keyword evidence="1" id="KW-0472">Membrane</keyword>
<dbReference type="GO" id="GO:0016020">
    <property type="term" value="C:membrane"/>
    <property type="evidence" value="ECO:0007669"/>
    <property type="project" value="UniProtKB-UniRule"/>
</dbReference>
<feature type="transmembrane region" description="Helical" evidence="1">
    <location>
        <begin position="214"/>
        <end position="236"/>
    </location>
</feature>
<reference evidence="3 4" key="1">
    <citation type="submission" date="2019-04" db="EMBL/GenBank/DDBJ databases">
        <authorList>
            <person name="Park S."/>
            <person name="Yoon J.-H."/>
        </authorList>
    </citation>
    <scope>NUCLEOTIDE SEQUENCE [LARGE SCALE GENOMIC DNA]</scope>
    <source>
        <strain evidence="3 4">HJM-18</strain>
    </source>
</reference>
<feature type="transmembrane region" description="Helical" evidence="1">
    <location>
        <begin position="73"/>
        <end position="96"/>
    </location>
</feature>
<dbReference type="InterPro" id="IPR000160">
    <property type="entry name" value="GGDEF_dom"/>
</dbReference>
<dbReference type="Proteomes" id="UP000298325">
    <property type="component" value="Unassembled WGS sequence"/>
</dbReference>
<comment type="caution">
    <text evidence="3">The sequence shown here is derived from an EMBL/GenBank/DDBJ whole genome shotgun (WGS) entry which is preliminary data.</text>
</comment>
<dbReference type="OrthoDB" id="3763366at2"/>
<dbReference type="AlphaFoldDB" id="A0A4Z1BR51"/>
<dbReference type="EMBL" id="SRPF01000003">
    <property type="protein sequence ID" value="TGN39571.1"/>
    <property type="molecule type" value="Genomic_DNA"/>
</dbReference>
<dbReference type="Pfam" id="PF00990">
    <property type="entry name" value="GGDEF"/>
    <property type="match status" value="1"/>
</dbReference>
<evidence type="ECO:0000313" key="3">
    <source>
        <dbReference type="EMBL" id="TGN39571.1"/>
    </source>
</evidence>
<keyword evidence="4" id="KW-1185">Reference proteome</keyword>
<name>A0A4Z1BR51_9GAMM</name>
<evidence type="ECO:0000313" key="4">
    <source>
        <dbReference type="Proteomes" id="UP000298325"/>
    </source>
</evidence>
<feature type="transmembrane region" description="Helical" evidence="1">
    <location>
        <begin position="171"/>
        <end position="194"/>
    </location>
</feature>
<dbReference type="SUPFAM" id="SSF55073">
    <property type="entry name" value="Nucleotide cyclase"/>
    <property type="match status" value="1"/>
</dbReference>
<dbReference type="SMART" id="SM00267">
    <property type="entry name" value="GGDEF"/>
    <property type="match status" value="1"/>
</dbReference>
<evidence type="ECO:0000256" key="1">
    <source>
        <dbReference type="PROSITE-ProRule" id="PRU00244"/>
    </source>
</evidence>
<organism evidence="3 4">
    <name type="scientific">Marinobacter confluentis</name>
    <dbReference type="NCBI Taxonomy" id="1697557"/>
    <lineage>
        <taxon>Bacteria</taxon>
        <taxon>Pseudomonadati</taxon>
        <taxon>Pseudomonadota</taxon>
        <taxon>Gammaproteobacteria</taxon>
        <taxon>Pseudomonadales</taxon>
        <taxon>Marinobacteraceae</taxon>
        <taxon>Marinobacter</taxon>
    </lineage>
</organism>
<dbReference type="InterPro" id="IPR005330">
    <property type="entry name" value="MHYT_dom"/>
</dbReference>
<feature type="transmembrane region" description="Helical" evidence="1">
    <location>
        <begin position="40"/>
        <end position="61"/>
    </location>
</feature>
<dbReference type="Pfam" id="PF03707">
    <property type="entry name" value="MHYT"/>
    <property type="match status" value="2"/>
</dbReference>
<protein>
    <submittedName>
        <fullName evidence="3">Diguanylate cyclase</fullName>
    </submittedName>
</protein>
<dbReference type="PANTHER" id="PTHR35152:SF1">
    <property type="entry name" value="DOMAIN SIGNALLING PROTEIN, PUTATIVE (AFU_ORTHOLOGUE AFUA_5G11310)-RELATED"/>
    <property type="match status" value="1"/>
</dbReference>
<proteinExistence type="predicted"/>
<feature type="transmembrane region" description="Helical" evidence="1">
    <location>
        <begin position="6"/>
        <end position="28"/>
    </location>
</feature>
<feature type="transmembrane region" description="Helical" evidence="1">
    <location>
        <begin position="139"/>
        <end position="159"/>
    </location>
</feature>
<gene>
    <name evidence="3" type="ORF">E5Q11_12080</name>
</gene>
<keyword evidence="1" id="KW-0812">Transmembrane</keyword>
<dbReference type="Gene3D" id="3.30.70.270">
    <property type="match status" value="1"/>
</dbReference>
<dbReference type="PROSITE" id="PS50924">
    <property type="entry name" value="MHYT"/>
    <property type="match status" value="1"/>
</dbReference>
<dbReference type="InterPro" id="IPR043128">
    <property type="entry name" value="Rev_trsase/Diguanyl_cyclase"/>
</dbReference>
<keyword evidence="1" id="KW-1133">Transmembrane helix</keyword>
<dbReference type="InterPro" id="IPR029787">
    <property type="entry name" value="Nucleotide_cyclase"/>
</dbReference>
<evidence type="ECO:0000259" key="2">
    <source>
        <dbReference type="PROSITE" id="PS50924"/>
    </source>
</evidence>